<keyword evidence="1" id="KW-1133">Transmembrane helix</keyword>
<proteinExistence type="predicted"/>
<name>A0A1U7D9G5_9RHOB</name>
<organism evidence="2 3">
    <name type="scientific">Salipiger profundus</name>
    <dbReference type="NCBI Taxonomy" id="1229727"/>
    <lineage>
        <taxon>Bacteria</taxon>
        <taxon>Pseudomonadati</taxon>
        <taxon>Pseudomonadota</taxon>
        <taxon>Alphaproteobacteria</taxon>
        <taxon>Rhodobacterales</taxon>
        <taxon>Roseobacteraceae</taxon>
        <taxon>Salipiger</taxon>
    </lineage>
</organism>
<feature type="transmembrane region" description="Helical" evidence="1">
    <location>
        <begin position="177"/>
        <end position="194"/>
    </location>
</feature>
<feature type="transmembrane region" description="Helical" evidence="1">
    <location>
        <begin position="85"/>
        <end position="104"/>
    </location>
</feature>
<evidence type="ECO:0000313" key="2">
    <source>
        <dbReference type="EMBL" id="APX24758.1"/>
    </source>
</evidence>
<keyword evidence="1" id="KW-0472">Membrane</keyword>
<dbReference type="KEGG" id="tpro:Ga0080559_TMP3962"/>
<feature type="transmembrane region" description="Helical" evidence="1">
    <location>
        <begin position="116"/>
        <end position="133"/>
    </location>
</feature>
<protein>
    <submittedName>
        <fullName evidence="2">Fusaric acid resistance protein family protein</fullName>
    </submittedName>
</protein>
<feature type="transmembrane region" description="Helical" evidence="1">
    <location>
        <begin position="206"/>
        <end position="223"/>
    </location>
</feature>
<sequence>MALAHALGLRNPFWAAMPVWVVSQPWRQDILIRGGLRLLGTMLGAGVGFAALAAFDDPVALAICLALTAGVSVTVAYWIGTIYSYGALMTSMTCAVVMLPALAAHDDGLALAVDRTWCTVIGVMAVTLATVAFTPPREEPHRFRFEEHGLAVALRRGGVAAFCAVAGIALVLATESFVAVAAALSICIFSSIIGSMADPRPVLKNLLPGATLGVLAGLVYRLGGDALGFGPEAMLLFAALFILAGAMIRATPRIAPLGLDGNMCFLLSAEVGARGHGPVLHVTSAIALLAGAGVMVLIYRALLARQLV</sequence>
<evidence type="ECO:0000313" key="3">
    <source>
        <dbReference type="Proteomes" id="UP000186559"/>
    </source>
</evidence>
<dbReference type="InterPro" id="IPR006726">
    <property type="entry name" value="PHBA_efflux_AaeB/fusaric-R"/>
</dbReference>
<feature type="transmembrane region" description="Helical" evidence="1">
    <location>
        <begin position="235"/>
        <end position="259"/>
    </location>
</feature>
<evidence type="ECO:0000256" key="1">
    <source>
        <dbReference type="SAM" id="Phobius"/>
    </source>
</evidence>
<gene>
    <name evidence="2" type="ORF">Ga0080559_TMP3962</name>
</gene>
<feature type="transmembrane region" description="Helical" evidence="1">
    <location>
        <begin position="31"/>
        <end position="52"/>
    </location>
</feature>
<feature type="transmembrane region" description="Helical" evidence="1">
    <location>
        <begin position="59"/>
        <end position="79"/>
    </location>
</feature>
<keyword evidence="1" id="KW-0812">Transmembrane</keyword>
<reference evidence="2 3" key="1">
    <citation type="submission" date="2016-03" db="EMBL/GenBank/DDBJ databases">
        <title>Deep-sea bacteria in the southern Pacific.</title>
        <authorList>
            <person name="Tang K."/>
        </authorList>
    </citation>
    <scope>NUCLEOTIDE SEQUENCE [LARGE SCALE GENOMIC DNA]</scope>
    <source>
        <strain evidence="2 3">JLT2016</strain>
    </source>
</reference>
<dbReference type="Pfam" id="PF04632">
    <property type="entry name" value="FUSC"/>
    <property type="match status" value="1"/>
</dbReference>
<accession>A0A1U7D9G5</accession>
<dbReference type="GO" id="GO:0022857">
    <property type="term" value="F:transmembrane transporter activity"/>
    <property type="evidence" value="ECO:0007669"/>
    <property type="project" value="InterPro"/>
</dbReference>
<dbReference type="EMBL" id="CP014796">
    <property type="protein sequence ID" value="APX24758.1"/>
    <property type="molecule type" value="Genomic_DNA"/>
</dbReference>
<dbReference type="STRING" id="1229727.Ga0080559_TMP3962"/>
<feature type="transmembrane region" description="Helical" evidence="1">
    <location>
        <begin position="153"/>
        <end position="172"/>
    </location>
</feature>
<keyword evidence="3" id="KW-1185">Reference proteome</keyword>
<dbReference type="Proteomes" id="UP000186559">
    <property type="component" value="Chromosome"/>
</dbReference>
<feature type="transmembrane region" description="Helical" evidence="1">
    <location>
        <begin position="279"/>
        <end position="302"/>
    </location>
</feature>
<dbReference type="AlphaFoldDB" id="A0A1U7D9G5"/>
<dbReference type="GO" id="GO:0005886">
    <property type="term" value="C:plasma membrane"/>
    <property type="evidence" value="ECO:0007669"/>
    <property type="project" value="InterPro"/>
</dbReference>